<sequence length="481" mass="56483">MLSKSVPDVPPLVAKIFHMIDDRYIKRDMDLSDEVISKSLYVTILEQVSPDHPYYLCASLRLGFLHLHTKEYNKALAQFQQVFCIQQKDRDIKSITELYLALILGLLFRVNFDYRESLYCMRIVESSGILPKRRMESLESAVWFWKAELYQLLELLSWSETCYQKCLFVINNGATHHHPFIHIAQVYVNLSEIAVGMGQNDLCVQYYMNAYQEYETTTRKTFIKTSPFTKNYQQACICVRLANICYCNEEFETALEYYKKAERKFQLARVKEKKKESTTQPETSFLNVLHVRLSITYCRVGDFENASRYVKPDITPILQIQDSNIDYGQELEIRRQQRQRKALEKRSYAPNVIYQDNPICHLCLALIAMNRGDVNGFLQNVQNAIVDRSDKSENVLPLLMYQRIVTLLIINESYDVAQLVMAKCMLHYEEYALGWYLLFLLSVKNEDQKYITGSHRKFIELKTNHPSMVHFWPALIMRSKL</sequence>
<dbReference type="InterPro" id="IPR019734">
    <property type="entry name" value="TPR_rpt"/>
</dbReference>
<dbReference type="EMBL" id="JAOPGA020001356">
    <property type="protein sequence ID" value="KAL0487614.1"/>
    <property type="molecule type" value="Genomic_DNA"/>
</dbReference>
<keyword evidence="2" id="KW-1185">Reference proteome</keyword>
<evidence type="ECO:0000313" key="2">
    <source>
        <dbReference type="Proteomes" id="UP001431209"/>
    </source>
</evidence>
<organism evidence="1 2">
    <name type="scientific">Acrasis kona</name>
    <dbReference type="NCBI Taxonomy" id="1008807"/>
    <lineage>
        <taxon>Eukaryota</taxon>
        <taxon>Discoba</taxon>
        <taxon>Heterolobosea</taxon>
        <taxon>Tetramitia</taxon>
        <taxon>Eutetramitia</taxon>
        <taxon>Acrasidae</taxon>
        <taxon>Acrasis</taxon>
    </lineage>
</organism>
<comment type="caution">
    <text evidence="1">The sequence shown here is derived from an EMBL/GenBank/DDBJ whole genome shotgun (WGS) entry which is preliminary data.</text>
</comment>
<reference evidence="1 2" key="1">
    <citation type="submission" date="2024-03" db="EMBL/GenBank/DDBJ databases">
        <title>The Acrasis kona genome and developmental transcriptomes reveal deep origins of eukaryotic multicellular pathways.</title>
        <authorList>
            <person name="Sheikh S."/>
            <person name="Fu C.-J."/>
            <person name="Brown M.W."/>
            <person name="Baldauf S.L."/>
        </authorList>
    </citation>
    <scope>NUCLEOTIDE SEQUENCE [LARGE SCALE GENOMIC DNA]</scope>
    <source>
        <strain evidence="1 2">ATCC MYA-3509</strain>
    </source>
</reference>
<proteinExistence type="predicted"/>
<dbReference type="AlphaFoldDB" id="A0AAW2ZE37"/>
<gene>
    <name evidence="1" type="ORF">AKO1_000247</name>
</gene>
<dbReference type="SUPFAM" id="SSF48452">
    <property type="entry name" value="TPR-like"/>
    <property type="match status" value="1"/>
</dbReference>
<dbReference type="Gene3D" id="1.25.40.10">
    <property type="entry name" value="Tetratricopeptide repeat domain"/>
    <property type="match status" value="1"/>
</dbReference>
<protein>
    <submittedName>
        <fullName evidence="1">NprA</fullName>
    </submittedName>
</protein>
<accession>A0AAW2ZE37</accession>
<name>A0AAW2ZE37_9EUKA</name>
<dbReference type="InterPro" id="IPR011990">
    <property type="entry name" value="TPR-like_helical_dom_sf"/>
</dbReference>
<dbReference type="SMART" id="SM00028">
    <property type="entry name" value="TPR"/>
    <property type="match status" value="4"/>
</dbReference>
<dbReference type="Proteomes" id="UP001431209">
    <property type="component" value="Unassembled WGS sequence"/>
</dbReference>
<evidence type="ECO:0000313" key="1">
    <source>
        <dbReference type="EMBL" id="KAL0487614.1"/>
    </source>
</evidence>